<dbReference type="AlphaFoldDB" id="A0A199UHT5"/>
<dbReference type="GO" id="GO:1990316">
    <property type="term" value="C:Atg1/ULK1 kinase complex"/>
    <property type="evidence" value="ECO:0007669"/>
    <property type="project" value="TreeGrafter"/>
</dbReference>
<evidence type="ECO:0000256" key="1">
    <source>
        <dbReference type="ARBA" id="ARBA00022448"/>
    </source>
</evidence>
<keyword evidence="4 5" id="KW-0175">Coiled coil</keyword>
<dbReference type="Pfam" id="PF10377">
    <property type="entry name" value="ATG11"/>
    <property type="match status" value="1"/>
</dbReference>
<sequence length="1131" mass="126227">MSSGSTLTTSTASAAATDPALGRTLLIHIVENGHSFEFECDGATVVEAIQRSIECLCGVPAGDQLLLCRNVSLDSQQTLAYYKLPRDDREVFLFNKSKLHSDSPRPPPEAIDVPNPALPSPPLPDDSHAFDNGKDPALKALVSYERQFRYHFQLANSVYNSAQVKFEICKRLLREQQVQERALDTARSNLDHTFRKMQQRYIDFVRCFSQQYHRHSEILANFERDVEKLRLIKLHPSLQSDGRKCLMDLVKEGDVRKWADVCLISHQQFEVKVSKLKSNFGELKRRVENLFGLMSSADSKDLELLVKEHQLILNDQKTIMQSLSKDVNTAKKLVDDSLNPQLSASLRPHDAVSAVGRIYDVHERGHLPKVQNCDHAVTKLLEKCKGKKNDMNILVHTSMQKVKSVQFSIKDTMNELHAFQEVMGHQEKEFENLKFLCGIRYAYRASLAEVVRRRSSSKLYMGLAGQLAERLAIARDAEMRQREDFLKAWGKYIPHDIFASMGLFDSPSQCNVNIAPFDGNLLQIDLVDVDRFAPQSLIGLLSKSSNMMQSEESSSHTGEKSELLETFGVCESVDIAGTSKMEVENARLKAELASAIAVICSFGADMGCDSLDEGQINDALKTMKEKTAEALQLKDEFANHLQSMLNKKQEQCLSYEKRIQELEQSLQGQKGSASKDAADSFMSALKANNSDCNLNIFGDGDAQLTYGSAMPLDELSSTSATMDQIFDKISRQTSKHGEGGDENMADLSATHSLDSTRNSMDSSMLEPPNPQQMTVKDSSSNVCPKDPSNILPCGTSDQSESDLRERESLILNLQGSLEEKSNLLEVTESKLKAVMEEINSLRRELETNRNLLDESQMNCAHLENCLHEAREEARTNKCAADRRATEYDALRSSSLKLRSLFERLRSCVTTSGVPGIADALRSFALSLASSAKNNEGDATIEFQQCIKILAEKVGILSQQSAELLDRCSRMDAGHGRLVRELEEKKELMKSLYSKHQLEKQASKEKISFARFEVHELAAFVRNSAGHYEAINRNCSNYYLSEESVALFTEQHLTQPLYIIGQIVHIERVARTLISMQADRGNQSDASSSEGGGRRSSVMGGVSSNPYNLPVGCEYFIVTVAMLPDSIHSKPS</sequence>
<keyword evidence="2" id="KW-0653">Protein transport</keyword>
<dbReference type="InterPro" id="IPR040040">
    <property type="entry name" value="ATG11"/>
</dbReference>
<evidence type="ECO:0000256" key="4">
    <source>
        <dbReference type="ARBA" id="ARBA00023054"/>
    </source>
</evidence>
<feature type="coiled-coil region" evidence="5">
    <location>
        <begin position="616"/>
        <end position="665"/>
    </location>
</feature>
<evidence type="ECO:0000313" key="9">
    <source>
        <dbReference type="EMBL" id="OAY64452.1"/>
    </source>
</evidence>
<dbReference type="InterPro" id="IPR019460">
    <property type="entry name" value="Atg11_C"/>
</dbReference>
<feature type="domain" description="Autophagy-related protein 11 C-terminal" evidence="8">
    <location>
        <begin position="985"/>
        <end position="1120"/>
    </location>
</feature>
<dbReference type="PANTHER" id="PTHR13222:SF1">
    <property type="entry name" value="RB1-INDUCIBLE COILED-COIL PROTEIN 1"/>
    <property type="match status" value="1"/>
</dbReference>
<keyword evidence="3" id="KW-0072">Autophagy</keyword>
<feature type="region of interest" description="Disordered" evidence="6">
    <location>
        <begin position="98"/>
        <end position="130"/>
    </location>
</feature>
<evidence type="ECO:0000256" key="5">
    <source>
        <dbReference type="SAM" id="Coils"/>
    </source>
</evidence>
<dbReference type="GO" id="GO:0015031">
    <property type="term" value="P:protein transport"/>
    <property type="evidence" value="ECO:0007669"/>
    <property type="project" value="UniProtKB-KW"/>
</dbReference>
<proteinExistence type="predicted"/>
<dbReference type="GO" id="GO:0060090">
    <property type="term" value="F:molecular adaptor activity"/>
    <property type="evidence" value="ECO:0007669"/>
    <property type="project" value="TreeGrafter"/>
</dbReference>
<dbReference type="GO" id="GO:0034045">
    <property type="term" value="C:phagophore assembly site membrane"/>
    <property type="evidence" value="ECO:0007669"/>
    <property type="project" value="TreeGrafter"/>
</dbReference>
<dbReference type="GO" id="GO:0000422">
    <property type="term" value="P:autophagy of mitochondrion"/>
    <property type="evidence" value="ECO:0007669"/>
    <property type="project" value="TreeGrafter"/>
</dbReference>
<evidence type="ECO:0000259" key="7">
    <source>
        <dbReference type="Pfam" id="PF04108"/>
    </source>
</evidence>
<protein>
    <submittedName>
        <fullName evidence="9">Uncharacterized protein</fullName>
    </submittedName>
</protein>
<feature type="compositionally biased region" description="Polar residues" evidence="6">
    <location>
        <begin position="753"/>
        <end position="762"/>
    </location>
</feature>
<name>A0A199UHT5_ANACO</name>
<dbReference type="InterPro" id="IPR045326">
    <property type="entry name" value="ATG17-like_dom"/>
</dbReference>
<dbReference type="GO" id="GO:0034727">
    <property type="term" value="P:piecemeal microautophagy of the nucleus"/>
    <property type="evidence" value="ECO:0007669"/>
    <property type="project" value="TreeGrafter"/>
</dbReference>
<dbReference type="InterPro" id="IPR029071">
    <property type="entry name" value="Ubiquitin-like_domsf"/>
</dbReference>
<evidence type="ECO:0000256" key="3">
    <source>
        <dbReference type="ARBA" id="ARBA00023006"/>
    </source>
</evidence>
<dbReference type="EMBL" id="LSRQ01007888">
    <property type="protein sequence ID" value="OAY64452.1"/>
    <property type="molecule type" value="Genomic_DNA"/>
</dbReference>
<evidence type="ECO:0000259" key="8">
    <source>
        <dbReference type="Pfam" id="PF10377"/>
    </source>
</evidence>
<feature type="domain" description="Autophagy protein ATG17-like" evidence="7">
    <location>
        <begin position="154"/>
        <end position="493"/>
    </location>
</feature>
<dbReference type="GO" id="GO:0000045">
    <property type="term" value="P:autophagosome assembly"/>
    <property type="evidence" value="ECO:0007669"/>
    <property type="project" value="InterPro"/>
</dbReference>
<accession>A0A199UHT5</accession>
<organism evidence="9 10">
    <name type="scientific">Ananas comosus</name>
    <name type="common">Pineapple</name>
    <name type="synonym">Ananas ananas</name>
    <dbReference type="NCBI Taxonomy" id="4615"/>
    <lineage>
        <taxon>Eukaryota</taxon>
        <taxon>Viridiplantae</taxon>
        <taxon>Streptophyta</taxon>
        <taxon>Embryophyta</taxon>
        <taxon>Tracheophyta</taxon>
        <taxon>Spermatophyta</taxon>
        <taxon>Magnoliopsida</taxon>
        <taxon>Liliopsida</taxon>
        <taxon>Poales</taxon>
        <taxon>Bromeliaceae</taxon>
        <taxon>Bromelioideae</taxon>
        <taxon>Ananas</taxon>
    </lineage>
</organism>
<dbReference type="GO" id="GO:0034517">
    <property type="term" value="P:ribophagy"/>
    <property type="evidence" value="ECO:0007669"/>
    <property type="project" value="TreeGrafter"/>
</dbReference>
<dbReference type="Proteomes" id="UP000092600">
    <property type="component" value="Unassembled WGS sequence"/>
</dbReference>
<gene>
    <name evidence="9" type="ORF">ACMD2_04386</name>
</gene>
<dbReference type="Gene3D" id="3.10.20.90">
    <property type="entry name" value="Phosphatidylinositol 3-kinase Catalytic Subunit, Chain A, domain 1"/>
    <property type="match status" value="1"/>
</dbReference>
<feature type="region of interest" description="Disordered" evidence="6">
    <location>
        <begin position="1077"/>
        <end position="1098"/>
    </location>
</feature>
<dbReference type="GO" id="GO:0019901">
    <property type="term" value="F:protein kinase binding"/>
    <property type="evidence" value="ECO:0007669"/>
    <property type="project" value="TreeGrafter"/>
</dbReference>
<dbReference type="Pfam" id="PF04108">
    <property type="entry name" value="ATG17_like"/>
    <property type="match status" value="1"/>
</dbReference>
<feature type="coiled-coil region" evidence="5">
    <location>
        <begin position="817"/>
        <end position="872"/>
    </location>
</feature>
<dbReference type="STRING" id="4615.A0A199UHT5"/>
<dbReference type="GO" id="GO:0061709">
    <property type="term" value="P:reticulophagy"/>
    <property type="evidence" value="ECO:0007669"/>
    <property type="project" value="TreeGrafter"/>
</dbReference>
<feature type="region of interest" description="Disordered" evidence="6">
    <location>
        <begin position="753"/>
        <end position="782"/>
    </location>
</feature>
<reference evidence="9 10" key="1">
    <citation type="journal article" date="2016" name="DNA Res.">
        <title>The draft genome of MD-2 pineapple using hybrid error correction of long reads.</title>
        <authorList>
            <person name="Redwan R.M."/>
            <person name="Saidin A."/>
            <person name="Kumar S.V."/>
        </authorList>
    </citation>
    <scope>NUCLEOTIDE SEQUENCE [LARGE SCALE GENOMIC DNA]</scope>
    <source>
        <strain evidence="10">cv. MD2</strain>
        <tissue evidence="9">Leaf</tissue>
    </source>
</reference>
<feature type="compositionally biased region" description="Polar residues" evidence="6">
    <location>
        <begin position="771"/>
        <end position="782"/>
    </location>
</feature>
<evidence type="ECO:0000256" key="6">
    <source>
        <dbReference type="SAM" id="MobiDB-lite"/>
    </source>
</evidence>
<evidence type="ECO:0000313" key="10">
    <source>
        <dbReference type="Proteomes" id="UP000092600"/>
    </source>
</evidence>
<keyword evidence="1" id="KW-0813">Transport</keyword>
<evidence type="ECO:0000256" key="2">
    <source>
        <dbReference type="ARBA" id="ARBA00022927"/>
    </source>
</evidence>
<dbReference type="PANTHER" id="PTHR13222">
    <property type="entry name" value="RB1-INDUCIBLE COILED-COIL"/>
    <property type="match status" value="1"/>
</dbReference>
<dbReference type="CDD" id="cd17039">
    <property type="entry name" value="Ubl_ubiquitin_like"/>
    <property type="match status" value="1"/>
</dbReference>
<comment type="caution">
    <text evidence="9">The sequence shown here is derived from an EMBL/GenBank/DDBJ whole genome shotgun (WGS) entry which is preliminary data.</text>
</comment>
<dbReference type="SUPFAM" id="SSF54236">
    <property type="entry name" value="Ubiquitin-like"/>
    <property type="match status" value="1"/>
</dbReference>